<gene>
    <name evidence="3" type="ORF">ACFPFM_39045</name>
</gene>
<dbReference type="InterPro" id="IPR036388">
    <property type="entry name" value="WH-like_DNA-bd_sf"/>
</dbReference>
<dbReference type="InterPro" id="IPR050707">
    <property type="entry name" value="HTH_MetabolicPath_Reg"/>
</dbReference>
<dbReference type="EMBL" id="JBHSJB010000044">
    <property type="protein sequence ID" value="MFC5059748.1"/>
    <property type="molecule type" value="Genomic_DNA"/>
</dbReference>
<dbReference type="SUPFAM" id="SSF46785">
    <property type="entry name" value="Winged helix' DNA-binding domain"/>
    <property type="match status" value="1"/>
</dbReference>
<dbReference type="InterPro" id="IPR036390">
    <property type="entry name" value="WH_DNA-bd_sf"/>
</dbReference>
<feature type="domain" description="HTH iclR-type" evidence="2">
    <location>
        <begin position="68"/>
        <end position="128"/>
    </location>
</feature>
<evidence type="ECO:0000313" key="4">
    <source>
        <dbReference type="Proteomes" id="UP001595833"/>
    </source>
</evidence>
<proteinExistence type="predicted"/>
<keyword evidence="4" id="KW-1185">Reference proteome</keyword>
<evidence type="ECO:0000256" key="1">
    <source>
        <dbReference type="SAM" id="MobiDB-lite"/>
    </source>
</evidence>
<organism evidence="3 4">
    <name type="scientific">Saccharothrix xinjiangensis</name>
    <dbReference type="NCBI Taxonomy" id="204798"/>
    <lineage>
        <taxon>Bacteria</taxon>
        <taxon>Bacillati</taxon>
        <taxon>Actinomycetota</taxon>
        <taxon>Actinomycetes</taxon>
        <taxon>Pseudonocardiales</taxon>
        <taxon>Pseudonocardiaceae</taxon>
        <taxon>Saccharothrix</taxon>
    </lineage>
</organism>
<dbReference type="PROSITE" id="PS51077">
    <property type="entry name" value="HTH_ICLR"/>
    <property type="match status" value="1"/>
</dbReference>
<protein>
    <submittedName>
        <fullName evidence="3">Helix-turn-helix domain-containing protein</fullName>
    </submittedName>
</protein>
<sequence length="146" mass="15994">MRRTEPFNRHGASTVERLVACRRGRDHVSLANEDRNGDGRPDRSQREPSAEQDVAPKRDEGDGDAGRSSVLERAFQVLEQVAGGARPLNLTEVSRATNLPLPTTYRLATALVKLGALEKDAGRYTLGPVWLQWSEAAGQEHTCTSS</sequence>
<feature type="compositionally biased region" description="Basic and acidic residues" evidence="1">
    <location>
        <begin position="26"/>
        <end position="60"/>
    </location>
</feature>
<reference evidence="4" key="1">
    <citation type="journal article" date="2019" name="Int. J. Syst. Evol. Microbiol.">
        <title>The Global Catalogue of Microorganisms (GCM) 10K type strain sequencing project: providing services to taxonomists for standard genome sequencing and annotation.</title>
        <authorList>
            <consortium name="The Broad Institute Genomics Platform"/>
            <consortium name="The Broad Institute Genome Sequencing Center for Infectious Disease"/>
            <person name="Wu L."/>
            <person name="Ma J."/>
        </authorList>
    </citation>
    <scope>NUCLEOTIDE SEQUENCE [LARGE SCALE GENOMIC DNA]</scope>
    <source>
        <strain evidence="4">KCTC 12848</strain>
    </source>
</reference>
<feature type="region of interest" description="Disordered" evidence="1">
    <location>
        <begin position="1"/>
        <end position="68"/>
    </location>
</feature>
<name>A0ABV9YDN2_9PSEU</name>
<dbReference type="SMART" id="SM00346">
    <property type="entry name" value="HTH_ICLR"/>
    <property type="match status" value="1"/>
</dbReference>
<dbReference type="InterPro" id="IPR005471">
    <property type="entry name" value="Tscrpt_reg_IclR_N"/>
</dbReference>
<dbReference type="Proteomes" id="UP001595833">
    <property type="component" value="Unassembled WGS sequence"/>
</dbReference>
<dbReference type="PANTHER" id="PTHR30136:SF24">
    <property type="entry name" value="HTH-TYPE TRANSCRIPTIONAL REPRESSOR ALLR"/>
    <property type="match status" value="1"/>
</dbReference>
<dbReference type="RefSeq" id="WP_344043738.1">
    <property type="nucleotide sequence ID" value="NZ_BAAAKE010000050.1"/>
</dbReference>
<evidence type="ECO:0000259" key="2">
    <source>
        <dbReference type="PROSITE" id="PS51077"/>
    </source>
</evidence>
<evidence type="ECO:0000313" key="3">
    <source>
        <dbReference type="EMBL" id="MFC5059748.1"/>
    </source>
</evidence>
<comment type="caution">
    <text evidence="3">The sequence shown here is derived from an EMBL/GenBank/DDBJ whole genome shotgun (WGS) entry which is preliminary data.</text>
</comment>
<dbReference type="PANTHER" id="PTHR30136">
    <property type="entry name" value="HELIX-TURN-HELIX TRANSCRIPTIONAL REGULATOR, ICLR FAMILY"/>
    <property type="match status" value="1"/>
</dbReference>
<accession>A0ABV9YDN2</accession>
<dbReference type="Pfam" id="PF09339">
    <property type="entry name" value="HTH_IclR"/>
    <property type="match status" value="1"/>
</dbReference>
<dbReference type="Gene3D" id="1.10.10.10">
    <property type="entry name" value="Winged helix-like DNA-binding domain superfamily/Winged helix DNA-binding domain"/>
    <property type="match status" value="1"/>
</dbReference>